<keyword evidence="1" id="KW-0472">Membrane</keyword>
<evidence type="ECO:0000313" key="2">
    <source>
        <dbReference type="EMBL" id="DAF52440.1"/>
    </source>
</evidence>
<reference evidence="2" key="1">
    <citation type="journal article" date="2021" name="Proc. Natl. Acad. Sci. U.S.A.">
        <title>A Catalog of Tens of Thousands of Viruses from Human Metagenomes Reveals Hidden Associations with Chronic Diseases.</title>
        <authorList>
            <person name="Tisza M.J."/>
            <person name="Buck C.B."/>
        </authorList>
    </citation>
    <scope>NUCLEOTIDE SEQUENCE</scope>
    <source>
        <strain evidence="2">CteZR38</strain>
    </source>
</reference>
<sequence length="33" mass="3934">MSNINTIIHIINRPTYYFLLDSSIMVLVFIFML</sequence>
<evidence type="ECO:0000256" key="1">
    <source>
        <dbReference type="SAM" id="Phobius"/>
    </source>
</evidence>
<dbReference type="EMBL" id="BK032636">
    <property type="protein sequence ID" value="DAF52440.1"/>
    <property type="molecule type" value="Genomic_DNA"/>
</dbReference>
<proteinExistence type="predicted"/>
<accession>A0A8S5SNE9</accession>
<name>A0A8S5SNE9_9CAUD</name>
<feature type="transmembrane region" description="Helical" evidence="1">
    <location>
        <begin position="15"/>
        <end position="32"/>
    </location>
</feature>
<protein>
    <submittedName>
        <fullName evidence="2">Uncharacterized protein</fullName>
    </submittedName>
</protein>
<organism evidence="2">
    <name type="scientific">Siphoviridae sp. cteZR38</name>
    <dbReference type="NCBI Taxonomy" id="2827906"/>
    <lineage>
        <taxon>Viruses</taxon>
        <taxon>Duplodnaviria</taxon>
        <taxon>Heunggongvirae</taxon>
        <taxon>Uroviricota</taxon>
        <taxon>Caudoviricetes</taxon>
    </lineage>
</organism>
<keyword evidence="1" id="KW-0812">Transmembrane</keyword>
<keyword evidence="1" id="KW-1133">Transmembrane helix</keyword>